<dbReference type="GO" id="GO:0009228">
    <property type="term" value="P:thiamine biosynthetic process"/>
    <property type="evidence" value="ECO:0007669"/>
    <property type="project" value="UniProtKB-KW"/>
</dbReference>
<dbReference type="GO" id="GO:0000287">
    <property type="term" value="F:magnesium ion binding"/>
    <property type="evidence" value="ECO:0007669"/>
    <property type="project" value="UniProtKB-UniRule"/>
</dbReference>
<evidence type="ECO:0000256" key="11">
    <source>
        <dbReference type="RuleBase" id="RU004253"/>
    </source>
</evidence>
<comment type="cofactor">
    <cofactor evidence="9">
        <name>Mg(2+)</name>
        <dbReference type="ChEBI" id="CHEBI:18420"/>
    </cofactor>
    <text evidence="9">Binds 1 Mg(2+) ion per subunit.</text>
</comment>
<feature type="binding site" evidence="9">
    <location>
        <position position="80"/>
    </location>
    <ligand>
        <name>Mg(2+)</name>
        <dbReference type="ChEBI" id="CHEBI:18420"/>
    </ligand>
</feature>
<evidence type="ECO:0000256" key="1">
    <source>
        <dbReference type="ARBA" id="ARBA00005165"/>
    </source>
</evidence>
<keyword evidence="3 9" id="KW-0479">Metal-binding</keyword>
<comment type="catalytic activity">
    <reaction evidence="8 9 10">
        <text>2-[(2R,5Z)-2-carboxy-4-methylthiazol-5(2H)-ylidene]ethyl phosphate + 4-amino-2-methyl-5-(diphosphooxymethyl)pyrimidine + 2 H(+) = thiamine phosphate + CO2 + diphosphate</text>
        <dbReference type="Rhea" id="RHEA:47844"/>
        <dbReference type="ChEBI" id="CHEBI:15378"/>
        <dbReference type="ChEBI" id="CHEBI:16526"/>
        <dbReference type="ChEBI" id="CHEBI:33019"/>
        <dbReference type="ChEBI" id="CHEBI:37575"/>
        <dbReference type="ChEBI" id="CHEBI:57841"/>
        <dbReference type="ChEBI" id="CHEBI:62899"/>
        <dbReference type="EC" id="2.5.1.3"/>
    </reaction>
</comment>
<evidence type="ECO:0000313" key="14">
    <source>
        <dbReference type="Proteomes" id="UP000054172"/>
    </source>
</evidence>
<keyword evidence="4 9" id="KW-0460">Magnesium</keyword>
<dbReference type="UniPathway" id="UPA00060">
    <property type="reaction ID" value="UER00141"/>
</dbReference>
<keyword evidence="5 9" id="KW-0784">Thiamine biosynthesis</keyword>
<proteinExistence type="inferred from homology"/>
<dbReference type="GO" id="GO:0009229">
    <property type="term" value="P:thiamine diphosphate biosynthetic process"/>
    <property type="evidence" value="ECO:0007669"/>
    <property type="project" value="UniProtKB-UniRule"/>
</dbReference>
<dbReference type="SUPFAM" id="SSF51391">
    <property type="entry name" value="Thiamin phosphate synthase"/>
    <property type="match status" value="1"/>
</dbReference>
<reference evidence="13" key="1">
    <citation type="submission" date="2015-08" db="EMBL/GenBank/DDBJ databases">
        <title>Candidatus Bacteriodes Periocalifornicus.</title>
        <authorList>
            <person name="McLean J.S."/>
            <person name="Kelley S."/>
        </authorList>
    </citation>
    <scope>NUCLEOTIDE SEQUENCE [LARGE SCALE GENOMIC DNA]</scope>
    <source>
        <strain evidence="13">12B</strain>
    </source>
</reference>
<dbReference type="Gene3D" id="3.20.20.70">
    <property type="entry name" value="Aldolase class I"/>
    <property type="match status" value="1"/>
</dbReference>
<dbReference type="PANTHER" id="PTHR20857">
    <property type="entry name" value="THIAMINE-PHOSPHATE PYROPHOSPHORYLASE"/>
    <property type="match status" value="1"/>
</dbReference>
<feature type="binding site" evidence="9">
    <location>
        <position position="61"/>
    </location>
    <ligand>
        <name>Mg(2+)</name>
        <dbReference type="ChEBI" id="CHEBI:18420"/>
    </ligand>
</feature>
<gene>
    <name evidence="9" type="primary">thiE</name>
    <name evidence="13" type="ORF">AL399_04280</name>
</gene>
<dbReference type="EMBL" id="LIIK01000016">
    <property type="protein sequence ID" value="KQM08981.1"/>
    <property type="molecule type" value="Genomic_DNA"/>
</dbReference>
<dbReference type="AlphaFoldDB" id="A0A0Q4B4Y5"/>
<evidence type="ECO:0000313" key="13">
    <source>
        <dbReference type="EMBL" id="KQM08981.1"/>
    </source>
</evidence>
<dbReference type="Pfam" id="PF02581">
    <property type="entry name" value="TMP-TENI"/>
    <property type="match status" value="1"/>
</dbReference>
<feature type="binding site" evidence="9">
    <location>
        <position position="99"/>
    </location>
    <ligand>
        <name>4-amino-2-methyl-5-(diphosphooxymethyl)pyrimidine</name>
        <dbReference type="ChEBI" id="CHEBI:57841"/>
    </ligand>
</feature>
<dbReference type="HAMAP" id="MF_00097">
    <property type="entry name" value="TMP_synthase"/>
    <property type="match status" value="1"/>
</dbReference>
<comment type="caution">
    <text evidence="9">Lacks conserved residue(s) required for the propagation of feature annotation.</text>
</comment>
<evidence type="ECO:0000256" key="6">
    <source>
        <dbReference type="ARBA" id="ARBA00047334"/>
    </source>
</evidence>
<evidence type="ECO:0000256" key="8">
    <source>
        <dbReference type="ARBA" id="ARBA00047883"/>
    </source>
</evidence>
<dbReference type="PANTHER" id="PTHR20857:SF15">
    <property type="entry name" value="THIAMINE-PHOSPHATE SYNTHASE"/>
    <property type="match status" value="1"/>
</dbReference>
<evidence type="ECO:0000256" key="5">
    <source>
        <dbReference type="ARBA" id="ARBA00022977"/>
    </source>
</evidence>
<name>A0A0Q4B4Y5_9BACT</name>
<dbReference type="EC" id="2.5.1.3" evidence="9"/>
<comment type="caution">
    <text evidence="13">The sequence shown here is derived from an EMBL/GenBank/DDBJ whole genome shotgun (WGS) entry which is preliminary data.</text>
</comment>
<feature type="binding site" evidence="9">
    <location>
        <position position="161"/>
    </location>
    <ligand>
        <name>2-[(2R,5Z)-2-carboxy-4-methylthiazol-5(2H)-ylidene]ethyl phosphate</name>
        <dbReference type="ChEBI" id="CHEBI:62899"/>
    </ligand>
</feature>
<feature type="binding site" evidence="9">
    <location>
        <position position="60"/>
    </location>
    <ligand>
        <name>4-amino-2-methyl-5-(diphosphooxymethyl)pyrimidine</name>
        <dbReference type="ChEBI" id="CHEBI:57841"/>
    </ligand>
</feature>
<evidence type="ECO:0000256" key="3">
    <source>
        <dbReference type="ARBA" id="ARBA00022723"/>
    </source>
</evidence>
<organism evidence="13 14">
    <name type="scientific">Candidatus [Bacteroides] periocalifornicus</name>
    <dbReference type="NCBI Taxonomy" id="1702214"/>
    <lineage>
        <taxon>Bacteria</taxon>
        <taxon>Pseudomonadati</taxon>
        <taxon>Bacteroidota</taxon>
    </lineage>
</organism>
<dbReference type="STRING" id="1702214.AL399_04280"/>
<dbReference type="Proteomes" id="UP000054172">
    <property type="component" value="Unassembled WGS sequence"/>
</dbReference>
<evidence type="ECO:0000256" key="7">
    <source>
        <dbReference type="ARBA" id="ARBA00047851"/>
    </source>
</evidence>
<protein>
    <recommendedName>
        <fullName evidence="9">Thiamine-phosphate synthase</fullName>
        <shortName evidence="9">TP synthase</shortName>
        <shortName evidence="9">TPS</shortName>
        <ecNumber evidence="9">2.5.1.3</ecNumber>
    </recommendedName>
    <alternativeName>
        <fullName evidence="9">Thiamine-phosphate pyrophosphorylase</fullName>
        <shortName evidence="9">TMP pyrophosphorylase</shortName>
        <shortName evidence="9">TMP-PPase</shortName>
    </alternativeName>
</protein>
<dbReference type="GO" id="GO:0004789">
    <property type="term" value="F:thiamine-phosphate diphosphorylase activity"/>
    <property type="evidence" value="ECO:0007669"/>
    <property type="project" value="UniProtKB-UniRule"/>
</dbReference>
<comment type="similarity">
    <text evidence="9 10">Belongs to the thiamine-phosphate synthase family.</text>
</comment>
<evidence type="ECO:0000256" key="4">
    <source>
        <dbReference type="ARBA" id="ARBA00022842"/>
    </source>
</evidence>
<keyword evidence="14" id="KW-1185">Reference proteome</keyword>
<keyword evidence="2 9" id="KW-0808">Transferase</keyword>
<comment type="catalytic activity">
    <reaction evidence="6 9 10">
        <text>4-methyl-5-(2-phosphooxyethyl)-thiazole + 4-amino-2-methyl-5-(diphosphooxymethyl)pyrimidine + H(+) = thiamine phosphate + diphosphate</text>
        <dbReference type="Rhea" id="RHEA:22328"/>
        <dbReference type="ChEBI" id="CHEBI:15378"/>
        <dbReference type="ChEBI" id="CHEBI:33019"/>
        <dbReference type="ChEBI" id="CHEBI:37575"/>
        <dbReference type="ChEBI" id="CHEBI:57841"/>
        <dbReference type="ChEBI" id="CHEBI:58296"/>
        <dbReference type="EC" id="2.5.1.3"/>
    </reaction>
</comment>
<evidence type="ECO:0000256" key="9">
    <source>
        <dbReference type="HAMAP-Rule" id="MF_00097"/>
    </source>
</evidence>
<feature type="binding site" evidence="9">
    <location>
        <position position="128"/>
    </location>
    <ligand>
        <name>4-amino-2-methyl-5-(diphosphooxymethyl)pyrimidine</name>
        <dbReference type="ChEBI" id="CHEBI:57841"/>
    </ligand>
</feature>
<dbReference type="InterPro" id="IPR022998">
    <property type="entry name" value="ThiamineP_synth_TenI"/>
</dbReference>
<comment type="pathway">
    <text evidence="1 9 11">Cofactor biosynthesis; thiamine diphosphate biosynthesis; thiamine phosphate from 4-amino-2-methyl-5-diphosphomethylpyrimidine and 4-methyl-5-(2-phosphoethyl)-thiazole: step 1/1.</text>
</comment>
<evidence type="ECO:0000259" key="12">
    <source>
        <dbReference type="Pfam" id="PF02581"/>
    </source>
</evidence>
<dbReference type="GO" id="GO:0005737">
    <property type="term" value="C:cytoplasm"/>
    <property type="evidence" value="ECO:0007669"/>
    <property type="project" value="TreeGrafter"/>
</dbReference>
<dbReference type="NCBIfam" id="TIGR00693">
    <property type="entry name" value="thiE"/>
    <property type="match status" value="1"/>
</dbReference>
<dbReference type="InterPro" id="IPR034291">
    <property type="entry name" value="TMP_synthase"/>
</dbReference>
<dbReference type="CDD" id="cd00564">
    <property type="entry name" value="TMP_TenI"/>
    <property type="match status" value="1"/>
</dbReference>
<evidence type="ECO:0000256" key="10">
    <source>
        <dbReference type="RuleBase" id="RU003826"/>
    </source>
</evidence>
<dbReference type="PATRIC" id="fig|1702214.3.peg.1625"/>
<sequence length="206" mass="22151">MFITLQDSQYSIKDQVGDYLAGGGQLVQFRVKGHLPRGLEREAGMIQRKCEQAEARMIVNDYVDVAQEVGAWGVHLGQDDASPKAARATLRPDAVVGATAHSWEEVLALKNAPIDYIGLGPLHFTSTKTNLAQILGYQGVEDILGKMLSANINIPVYVVGGVENQDVRPLIKMGAYGVAVSGSIALASDIVFATQKFLESIAKGIR</sequence>
<evidence type="ECO:0000256" key="2">
    <source>
        <dbReference type="ARBA" id="ARBA00022679"/>
    </source>
</evidence>
<feature type="domain" description="Thiamine phosphate synthase/TenI" evidence="12">
    <location>
        <begin position="3"/>
        <end position="184"/>
    </location>
</feature>
<feature type="binding site" evidence="9">
    <location>
        <begin position="125"/>
        <end position="127"/>
    </location>
    <ligand>
        <name>2-[(2R,5Z)-2-carboxy-4-methylthiazol-5(2H)-ylidene]ethyl phosphate</name>
        <dbReference type="ChEBI" id="CHEBI:62899"/>
    </ligand>
</feature>
<accession>A0A0Q4B4Y5</accession>
<dbReference type="InterPro" id="IPR013785">
    <property type="entry name" value="Aldolase_TIM"/>
</dbReference>
<comment type="catalytic activity">
    <reaction evidence="7 9 10">
        <text>2-(2-carboxy-4-methylthiazol-5-yl)ethyl phosphate + 4-amino-2-methyl-5-(diphosphooxymethyl)pyrimidine + 2 H(+) = thiamine phosphate + CO2 + diphosphate</text>
        <dbReference type="Rhea" id="RHEA:47848"/>
        <dbReference type="ChEBI" id="CHEBI:15378"/>
        <dbReference type="ChEBI" id="CHEBI:16526"/>
        <dbReference type="ChEBI" id="CHEBI:33019"/>
        <dbReference type="ChEBI" id="CHEBI:37575"/>
        <dbReference type="ChEBI" id="CHEBI:57841"/>
        <dbReference type="ChEBI" id="CHEBI:62890"/>
        <dbReference type="EC" id="2.5.1.3"/>
    </reaction>
</comment>
<feature type="binding site" evidence="9">
    <location>
        <begin position="28"/>
        <end position="32"/>
    </location>
    <ligand>
        <name>4-amino-2-methyl-5-(diphosphooxymethyl)pyrimidine</name>
        <dbReference type="ChEBI" id="CHEBI:57841"/>
    </ligand>
</feature>
<dbReference type="InterPro" id="IPR036206">
    <property type="entry name" value="ThiamineP_synth_sf"/>
</dbReference>
<comment type="function">
    <text evidence="9">Condenses 4-methyl-5-(beta-hydroxyethyl)thiazole monophosphate (THZ-P) and 2-methyl-4-amino-5-hydroxymethyl pyrimidine pyrophosphate (HMP-PP) to form thiamine monophosphate (TMP).</text>
</comment>